<keyword evidence="2" id="KW-0472">Membrane</keyword>
<organism evidence="4 5">
    <name type="scientific">Archangium gephyra</name>
    <dbReference type="NCBI Taxonomy" id="48"/>
    <lineage>
        <taxon>Bacteria</taxon>
        <taxon>Pseudomonadati</taxon>
        <taxon>Myxococcota</taxon>
        <taxon>Myxococcia</taxon>
        <taxon>Myxococcales</taxon>
        <taxon>Cystobacterineae</taxon>
        <taxon>Archangiaceae</taxon>
        <taxon>Archangium</taxon>
    </lineage>
</organism>
<name>A0A2W5TAY2_9BACT</name>
<evidence type="ECO:0000259" key="3">
    <source>
        <dbReference type="Pfam" id="PF12248"/>
    </source>
</evidence>
<dbReference type="EMBL" id="QFQP01000011">
    <property type="protein sequence ID" value="PZR12649.1"/>
    <property type="molecule type" value="Genomic_DNA"/>
</dbReference>
<comment type="caution">
    <text evidence="4">The sequence shown here is derived from an EMBL/GenBank/DDBJ whole genome shotgun (WGS) entry which is preliminary data.</text>
</comment>
<dbReference type="Pfam" id="PF12248">
    <property type="entry name" value="Methyltransf_FA"/>
    <property type="match status" value="1"/>
</dbReference>
<proteinExistence type="predicted"/>
<dbReference type="Gene3D" id="2.60.120.560">
    <property type="entry name" value="Exo-inulinase, domain 1"/>
    <property type="match status" value="2"/>
</dbReference>
<dbReference type="AlphaFoldDB" id="A0A2W5TAY2"/>
<sequence>MKRETTAPEPQLEGTPTTMGRWSRIVLAAVVVLINLPLLHFYVFRGQQRVSKTVPFSDDFNRNALGDGYWSSGGHWRIVNGQLLSPGVKNNPLWLEASLPADVVVEFDVRNDTPGGDIRAEIFGDGRDHGSGYVLIFGGNAGTLARLDETSAAPPTDSADARWRVQAAGANPQPGRNYRWRIERRGKTLTWFIDGAEYLRMDDPHPLSGKGHDRFGFSSWEGQLFFDNLSIRAADGSTASAPPAPKPTPAAGPFQDDFNREQLGNAWNVTGADSVTLSNGALHLRNAHNRPTWLAQPIPQNATIEFDATADSVTGDIKVEAWGDGRSFYAGDLRLQYTATGYVFILGGWKNSASTIARHSEHLPDQPMRRDFRVEANRTYRWKIQREGARISWFIDGSPFLEFVDPQPLSGPANSYFGFSGWEAPTHFDNLVIRQG</sequence>
<dbReference type="Proteomes" id="UP000249061">
    <property type="component" value="Unassembled WGS sequence"/>
</dbReference>
<keyword evidence="2" id="KW-1133">Transmembrane helix</keyword>
<feature type="domain" description="Farnesoic acid O-methyl transferase" evidence="3">
    <location>
        <begin position="338"/>
        <end position="428"/>
    </location>
</feature>
<evidence type="ECO:0000313" key="5">
    <source>
        <dbReference type="Proteomes" id="UP000249061"/>
    </source>
</evidence>
<feature type="transmembrane region" description="Helical" evidence="2">
    <location>
        <begin position="25"/>
        <end position="44"/>
    </location>
</feature>
<dbReference type="InterPro" id="IPR022041">
    <property type="entry name" value="Methyltransf_FA"/>
</dbReference>
<evidence type="ECO:0000256" key="1">
    <source>
        <dbReference type="SAM" id="MobiDB-lite"/>
    </source>
</evidence>
<gene>
    <name evidence="4" type="ORF">DI536_13770</name>
</gene>
<protein>
    <recommendedName>
        <fullName evidence="3">Farnesoic acid O-methyl transferase domain-containing protein</fullName>
    </recommendedName>
</protein>
<feature type="region of interest" description="Disordered" evidence="1">
    <location>
        <begin position="236"/>
        <end position="258"/>
    </location>
</feature>
<accession>A0A2W5TAY2</accession>
<evidence type="ECO:0000256" key="2">
    <source>
        <dbReference type="SAM" id="Phobius"/>
    </source>
</evidence>
<keyword evidence="2" id="KW-0812">Transmembrane</keyword>
<evidence type="ECO:0000313" key="4">
    <source>
        <dbReference type="EMBL" id="PZR12649.1"/>
    </source>
</evidence>
<reference evidence="4 5" key="1">
    <citation type="submission" date="2017-08" db="EMBL/GenBank/DDBJ databases">
        <title>Infants hospitalized years apart are colonized by the same room-sourced microbial strains.</title>
        <authorList>
            <person name="Brooks B."/>
            <person name="Olm M.R."/>
            <person name="Firek B.A."/>
            <person name="Baker R."/>
            <person name="Thomas B.C."/>
            <person name="Morowitz M.J."/>
            <person name="Banfield J.F."/>
        </authorList>
    </citation>
    <scope>NUCLEOTIDE SEQUENCE [LARGE SCALE GENOMIC DNA]</scope>
    <source>
        <strain evidence="4">S2_003_000_R2_14</strain>
    </source>
</reference>